<feature type="domain" description="CSD" evidence="3">
    <location>
        <begin position="1"/>
        <end position="63"/>
    </location>
</feature>
<comment type="subcellular location">
    <subcellularLocation>
        <location evidence="1">Cytoplasm</location>
    </subcellularLocation>
</comment>
<dbReference type="InterPro" id="IPR011129">
    <property type="entry name" value="CSD"/>
</dbReference>
<evidence type="ECO:0000313" key="5">
    <source>
        <dbReference type="Proteomes" id="UP001596997"/>
    </source>
</evidence>
<dbReference type="PIRSF" id="PIRSF002599">
    <property type="entry name" value="Cold_shock_A"/>
    <property type="match status" value="1"/>
</dbReference>
<comment type="caution">
    <text evidence="4">The sequence shown here is derived from an EMBL/GenBank/DDBJ whole genome shotgun (WGS) entry which is preliminary data.</text>
</comment>
<keyword evidence="2" id="KW-0963">Cytoplasm</keyword>
<name>A0ABW3I428_9FLAO</name>
<dbReference type="Proteomes" id="UP001596997">
    <property type="component" value="Unassembled WGS sequence"/>
</dbReference>
<sequence>MKKGTVKFFSDSKGFGFIIEEGTKTEYFIQHSNLNSITIKKGDIVEFETKKGSRGFNAINIKMV</sequence>
<dbReference type="EMBL" id="JBHTJM010000009">
    <property type="protein sequence ID" value="MFD0964247.1"/>
    <property type="molecule type" value="Genomic_DNA"/>
</dbReference>
<dbReference type="InterPro" id="IPR012340">
    <property type="entry name" value="NA-bd_OB-fold"/>
</dbReference>
<gene>
    <name evidence="4" type="ORF">ACFQ1O_09540</name>
</gene>
<protein>
    <submittedName>
        <fullName evidence="4">Cold-shock protein</fullName>
    </submittedName>
</protein>
<dbReference type="SUPFAM" id="SSF50249">
    <property type="entry name" value="Nucleic acid-binding proteins"/>
    <property type="match status" value="1"/>
</dbReference>
<dbReference type="SMART" id="SM00357">
    <property type="entry name" value="CSP"/>
    <property type="match status" value="1"/>
</dbReference>
<dbReference type="RefSeq" id="WP_377715787.1">
    <property type="nucleotide sequence ID" value="NZ_JBHTJM010000009.1"/>
</dbReference>
<dbReference type="InterPro" id="IPR002059">
    <property type="entry name" value="CSP_DNA-bd"/>
</dbReference>
<evidence type="ECO:0000256" key="1">
    <source>
        <dbReference type="ARBA" id="ARBA00004496"/>
    </source>
</evidence>
<accession>A0ABW3I428</accession>
<evidence type="ECO:0000313" key="4">
    <source>
        <dbReference type="EMBL" id="MFD0964247.1"/>
    </source>
</evidence>
<dbReference type="CDD" id="cd04458">
    <property type="entry name" value="CSP_CDS"/>
    <property type="match status" value="1"/>
</dbReference>
<dbReference type="PROSITE" id="PS51857">
    <property type="entry name" value="CSD_2"/>
    <property type="match status" value="1"/>
</dbReference>
<dbReference type="Pfam" id="PF00313">
    <property type="entry name" value="CSD"/>
    <property type="match status" value="1"/>
</dbReference>
<dbReference type="PRINTS" id="PR00050">
    <property type="entry name" value="COLDSHOCK"/>
</dbReference>
<proteinExistence type="predicted"/>
<evidence type="ECO:0000259" key="3">
    <source>
        <dbReference type="PROSITE" id="PS51857"/>
    </source>
</evidence>
<keyword evidence="5" id="KW-1185">Reference proteome</keyword>
<organism evidence="4 5">
    <name type="scientific">Pseudofulvibacter geojedonensis</name>
    <dbReference type="NCBI Taxonomy" id="1123758"/>
    <lineage>
        <taxon>Bacteria</taxon>
        <taxon>Pseudomonadati</taxon>
        <taxon>Bacteroidota</taxon>
        <taxon>Flavobacteriia</taxon>
        <taxon>Flavobacteriales</taxon>
        <taxon>Flavobacteriaceae</taxon>
        <taxon>Pseudofulvibacter</taxon>
    </lineage>
</organism>
<evidence type="ECO:0000256" key="2">
    <source>
        <dbReference type="ARBA" id="ARBA00022490"/>
    </source>
</evidence>
<dbReference type="InterPro" id="IPR012156">
    <property type="entry name" value="Cold_shock_CspA"/>
</dbReference>
<dbReference type="Gene3D" id="2.40.50.140">
    <property type="entry name" value="Nucleic acid-binding proteins"/>
    <property type="match status" value="1"/>
</dbReference>
<reference evidence="5" key="1">
    <citation type="journal article" date="2019" name="Int. J. Syst. Evol. Microbiol.">
        <title>The Global Catalogue of Microorganisms (GCM) 10K type strain sequencing project: providing services to taxonomists for standard genome sequencing and annotation.</title>
        <authorList>
            <consortium name="The Broad Institute Genomics Platform"/>
            <consortium name="The Broad Institute Genome Sequencing Center for Infectious Disease"/>
            <person name="Wu L."/>
            <person name="Ma J."/>
        </authorList>
    </citation>
    <scope>NUCLEOTIDE SEQUENCE [LARGE SCALE GENOMIC DNA]</scope>
    <source>
        <strain evidence="5">CCUG 62114</strain>
    </source>
</reference>